<organism evidence="7 8">
    <name type="scientific">Gemmata palustris</name>
    <dbReference type="NCBI Taxonomy" id="2822762"/>
    <lineage>
        <taxon>Bacteria</taxon>
        <taxon>Pseudomonadati</taxon>
        <taxon>Planctomycetota</taxon>
        <taxon>Planctomycetia</taxon>
        <taxon>Gemmatales</taxon>
        <taxon>Gemmataceae</taxon>
        <taxon>Gemmata</taxon>
    </lineage>
</organism>
<dbReference type="PANTHER" id="PTHR11851">
    <property type="entry name" value="METALLOPROTEASE"/>
    <property type="match status" value="1"/>
</dbReference>
<dbReference type="Proteomes" id="UP000676565">
    <property type="component" value="Unassembled WGS sequence"/>
</dbReference>
<accession>A0ABS5BQ72</accession>
<dbReference type="SUPFAM" id="SSF63411">
    <property type="entry name" value="LuxS/MPP-like metallohydrolase"/>
    <property type="match status" value="4"/>
</dbReference>
<evidence type="ECO:0000256" key="1">
    <source>
        <dbReference type="ARBA" id="ARBA00001947"/>
    </source>
</evidence>
<sequence>MSRFALGLFPLVALALVVPLTPTRGESLNAATAPGGTADPKPESNNDAELVKTAQGMFKDLKTVTLDNGLRVYLLPVKGAPVVTTMVAYRVGAADEEKDQTGLSHYLEHLMFKGTAKLVPGDIDRATQRNGGRNNAYTSEDMTVYHFDFAADRWEAALDIEADRMRNIRIDEKHEFEQEKGAVISELAGNEDSPWDLEYKAMLPLLWPKASPYSHPVIGLTEHVRGATAEIIKRHYDKWYHPNNASIIVVGGFDADAALAKIKTLFGPIPKGELPPRKKPAFYPERKEPARKEFESKFDVPRMMVGFNTVAVGTPEDPVLDVIQDILASGKTSRLYRKLVEDERIASEVSAGNYAGRYPGWFALNVELLQGKDRKKAEELTFAELEKLAAEPITDAELARARRKILASYLFSRESVHSLCDAIARTSTYPGGEDVGKFFQDYLDRVLKVSKDDIQRVAKQYLVRKQSAIVWSIPKEAGKLGTRNTERGTEEVKAKPNFRSALRAPHSALRAPHSALKADAPGGGAFSLTAAKRVVLPNGLTVILLEDHRLPIVVASLEVADVRLREPLDKLGVATLTGNLLEEGSAKHKGKEISALIENTGGSLSLSSSGGSFRVLTPDTDLGLGLLFECIQTPSFPEDALERMREQQLSAIADAETQPRTKAGRLFYSTVYGKHPGGRPALGKKEIVEKLTAADCKAFHKLTFAPNFATIAVVGDFKADEMTKKIEALTKEWKKSDLGAPEVAAPPKPTGGEQIVGDPNAAQVHVYIGQVGVTRDNPDYYKLLVMDNVLGTGPGFTDRLSSNLRDRLGLAYTVNATIASSAGKQPGTFVGFVGTFPDKFLDVKFGFFKEVNKLRDEEPSKQEVDDAKKYLLGSLPFRFTTLSGVAGELLAAERYGLGFDFLEKYRKEVEAVTPADVQAMAKKHLDPKTFLLVAVGAISKDGKPLEKKK</sequence>
<feature type="signal peptide" evidence="4">
    <location>
        <begin position="1"/>
        <end position="15"/>
    </location>
</feature>
<keyword evidence="8" id="KW-1185">Reference proteome</keyword>
<dbReference type="Gene3D" id="3.30.830.10">
    <property type="entry name" value="Metalloenzyme, LuxS/M16 peptidase-like"/>
    <property type="match status" value="4"/>
</dbReference>
<comment type="caution">
    <text evidence="7">The sequence shown here is derived from an EMBL/GenBank/DDBJ whole genome shotgun (WGS) entry which is preliminary data.</text>
</comment>
<dbReference type="InterPro" id="IPR011765">
    <property type="entry name" value="Pept_M16_N"/>
</dbReference>
<dbReference type="RefSeq" id="WP_210653936.1">
    <property type="nucleotide sequence ID" value="NZ_JAGKQQ010000001.1"/>
</dbReference>
<comment type="similarity">
    <text evidence="2 3">Belongs to the peptidase M16 family.</text>
</comment>
<dbReference type="Pfam" id="PF00675">
    <property type="entry name" value="Peptidase_M16"/>
    <property type="match status" value="2"/>
</dbReference>
<dbReference type="InterPro" id="IPR007863">
    <property type="entry name" value="Peptidase_M16_C"/>
</dbReference>
<dbReference type="InterPro" id="IPR001431">
    <property type="entry name" value="Pept_M16_Zn_BS"/>
</dbReference>
<evidence type="ECO:0000256" key="3">
    <source>
        <dbReference type="RuleBase" id="RU004447"/>
    </source>
</evidence>
<feature type="domain" description="Peptidase M16 N-terminal" evidence="5">
    <location>
        <begin position="564"/>
        <end position="683"/>
    </location>
</feature>
<reference evidence="7 8" key="1">
    <citation type="submission" date="2021-04" db="EMBL/GenBank/DDBJ databases">
        <authorList>
            <person name="Ivanova A."/>
        </authorList>
    </citation>
    <scope>NUCLEOTIDE SEQUENCE [LARGE SCALE GENOMIC DNA]</scope>
    <source>
        <strain evidence="7 8">G18</strain>
    </source>
</reference>
<evidence type="ECO:0000256" key="4">
    <source>
        <dbReference type="SAM" id="SignalP"/>
    </source>
</evidence>
<feature type="chain" id="PRO_5047487477" evidence="4">
    <location>
        <begin position="16"/>
        <end position="949"/>
    </location>
</feature>
<gene>
    <name evidence="7" type="ORF">J8F10_11350</name>
</gene>
<proteinExistence type="inferred from homology"/>
<protein>
    <submittedName>
        <fullName evidence="7">Insulinase family protein</fullName>
    </submittedName>
</protein>
<evidence type="ECO:0000256" key="2">
    <source>
        <dbReference type="ARBA" id="ARBA00007261"/>
    </source>
</evidence>
<evidence type="ECO:0000259" key="6">
    <source>
        <dbReference type="Pfam" id="PF05193"/>
    </source>
</evidence>
<dbReference type="EMBL" id="JAGKQQ010000001">
    <property type="protein sequence ID" value="MBP3955881.1"/>
    <property type="molecule type" value="Genomic_DNA"/>
</dbReference>
<feature type="domain" description="Peptidase M16 C-terminal" evidence="6">
    <location>
        <begin position="690"/>
        <end position="870"/>
    </location>
</feature>
<dbReference type="PROSITE" id="PS00143">
    <property type="entry name" value="INSULINASE"/>
    <property type="match status" value="1"/>
</dbReference>
<name>A0ABS5BQ72_9BACT</name>
<dbReference type="InterPro" id="IPR050361">
    <property type="entry name" value="MPP/UQCRC_Complex"/>
</dbReference>
<dbReference type="PANTHER" id="PTHR11851:SF49">
    <property type="entry name" value="MITOCHONDRIAL-PROCESSING PEPTIDASE SUBUNIT ALPHA"/>
    <property type="match status" value="1"/>
</dbReference>
<keyword evidence="4" id="KW-0732">Signal</keyword>
<dbReference type="InterPro" id="IPR011249">
    <property type="entry name" value="Metalloenz_LuxS/M16"/>
</dbReference>
<comment type="cofactor">
    <cofactor evidence="1">
        <name>Zn(2+)</name>
        <dbReference type="ChEBI" id="CHEBI:29105"/>
    </cofactor>
</comment>
<feature type="domain" description="Peptidase M16 C-terminal" evidence="6">
    <location>
        <begin position="228"/>
        <end position="404"/>
    </location>
</feature>
<feature type="domain" description="Peptidase M16 N-terminal" evidence="5">
    <location>
        <begin position="80"/>
        <end position="194"/>
    </location>
</feature>
<evidence type="ECO:0000259" key="5">
    <source>
        <dbReference type="Pfam" id="PF00675"/>
    </source>
</evidence>
<evidence type="ECO:0000313" key="8">
    <source>
        <dbReference type="Proteomes" id="UP000676565"/>
    </source>
</evidence>
<evidence type="ECO:0000313" key="7">
    <source>
        <dbReference type="EMBL" id="MBP3955881.1"/>
    </source>
</evidence>
<dbReference type="Pfam" id="PF05193">
    <property type="entry name" value="Peptidase_M16_C"/>
    <property type="match status" value="2"/>
</dbReference>